<dbReference type="Proteomes" id="UP000250235">
    <property type="component" value="Unassembled WGS sequence"/>
</dbReference>
<accession>A0A2Z7ASJ9</accession>
<protein>
    <submittedName>
        <fullName evidence="1">Histone methyltransferase</fullName>
    </submittedName>
</protein>
<name>A0A2Z7ASJ9_9LAMI</name>
<dbReference type="AlphaFoldDB" id="A0A2Z7ASJ9"/>
<keyword evidence="1" id="KW-0808">Transferase</keyword>
<reference evidence="1 2" key="1">
    <citation type="journal article" date="2015" name="Proc. Natl. Acad. Sci. U.S.A.">
        <title>The resurrection genome of Boea hygrometrica: A blueprint for survival of dehydration.</title>
        <authorList>
            <person name="Xiao L."/>
            <person name="Yang G."/>
            <person name="Zhang L."/>
            <person name="Yang X."/>
            <person name="Zhao S."/>
            <person name="Ji Z."/>
            <person name="Zhou Q."/>
            <person name="Hu M."/>
            <person name="Wang Y."/>
            <person name="Chen M."/>
            <person name="Xu Y."/>
            <person name="Jin H."/>
            <person name="Xiao X."/>
            <person name="Hu G."/>
            <person name="Bao F."/>
            <person name="Hu Y."/>
            <person name="Wan P."/>
            <person name="Li L."/>
            <person name="Deng X."/>
            <person name="Kuang T."/>
            <person name="Xiang C."/>
            <person name="Zhu J.K."/>
            <person name="Oliver M.J."/>
            <person name="He Y."/>
        </authorList>
    </citation>
    <scope>NUCLEOTIDE SEQUENCE [LARGE SCALE GENOMIC DNA]</scope>
    <source>
        <strain evidence="2">cv. XS01</strain>
    </source>
</reference>
<dbReference type="GO" id="GO:0032259">
    <property type="term" value="P:methylation"/>
    <property type="evidence" value="ECO:0007669"/>
    <property type="project" value="UniProtKB-KW"/>
</dbReference>
<organism evidence="1 2">
    <name type="scientific">Dorcoceras hygrometricum</name>
    <dbReference type="NCBI Taxonomy" id="472368"/>
    <lineage>
        <taxon>Eukaryota</taxon>
        <taxon>Viridiplantae</taxon>
        <taxon>Streptophyta</taxon>
        <taxon>Embryophyta</taxon>
        <taxon>Tracheophyta</taxon>
        <taxon>Spermatophyta</taxon>
        <taxon>Magnoliopsida</taxon>
        <taxon>eudicotyledons</taxon>
        <taxon>Gunneridae</taxon>
        <taxon>Pentapetalae</taxon>
        <taxon>asterids</taxon>
        <taxon>lamiids</taxon>
        <taxon>Lamiales</taxon>
        <taxon>Gesneriaceae</taxon>
        <taxon>Didymocarpoideae</taxon>
        <taxon>Trichosporeae</taxon>
        <taxon>Loxocarpinae</taxon>
        <taxon>Dorcoceras</taxon>
    </lineage>
</organism>
<dbReference type="GO" id="GO:0008168">
    <property type="term" value="F:methyltransferase activity"/>
    <property type="evidence" value="ECO:0007669"/>
    <property type="project" value="UniProtKB-KW"/>
</dbReference>
<dbReference type="EMBL" id="KV013361">
    <property type="protein sequence ID" value="KZV23860.1"/>
    <property type="molecule type" value="Genomic_DNA"/>
</dbReference>
<gene>
    <name evidence="1" type="ORF">F511_26854</name>
</gene>
<sequence>MLRRNIKSIAQALGRYCIWSNSGSFRVFEIFEYQLVLWASSLSVMNPAEACFSARFLKRRPELDVNAGQHSCSSKRKRLRFVVATGSPAAIKMLRFEVATGTSREKRLHCFVLATGYPAAGIVSRATSFGLLPESSGFLAVLIVAQYKPFVPYPSNPRALFSREFFRRIPVVSGGCFARARLLPESSGFLAVLIVAQYKLKFQINQIAYAEPAHRALMHFMCDPVPLLRAAFVSKIFKMYAT</sequence>
<evidence type="ECO:0000313" key="2">
    <source>
        <dbReference type="Proteomes" id="UP000250235"/>
    </source>
</evidence>
<keyword evidence="2" id="KW-1185">Reference proteome</keyword>
<keyword evidence="1" id="KW-0489">Methyltransferase</keyword>
<evidence type="ECO:0000313" key="1">
    <source>
        <dbReference type="EMBL" id="KZV23860.1"/>
    </source>
</evidence>
<proteinExistence type="predicted"/>